<dbReference type="EMBL" id="SNVW01000001">
    <property type="protein sequence ID" value="TDN46611.1"/>
    <property type="molecule type" value="Genomic_DNA"/>
</dbReference>
<evidence type="ECO:0000313" key="1">
    <source>
        <dbReference type="EMBL" id="TDN46611.1"/>
    </source>
</evidence>
<organism evidence="1 2">
    <name type="scientific">Curtobacterium flaccumfaciens</name>
    <dbReference type="NCBI Taxonomy" id="2035"/>
    <lineage>
        <taxon>Bacteria</taxon>
        <taxon>Bacillati</taxon>
        <taxon>Actinomycetota</taxon>
        <taxon>Actinomycetes</taxon>
        <taxon>Micrococcales</taxon>
        <taxon>Microbacteriaceae</taxon>
        <taxon>Curtobacterium</taxon>
    </lineage>
</organism>
<dbReference type="OrthoDB" id="3837969at2"/>
<reference evidence="1 2" key="1">
    <citation type="submission" date="2019-03" db="EMBL/GenBank/DDBJ databases">
        <title>Genomic analyses of the natural microbiome of Caenorhabditis elegans.</title>
        <authorList>
            <person name="Samuel B."/>
        </authorList>
    </citation>
    <scope>NUCLEOTIDE SEQUENCE [LARGE SCALE GENOMIC DNA]</scope>
    <source>
        <strain evidence="1 2">JUb65</strain>
    </source>
</reference>
<gene>
    <name evidence="1" type="ORF">EDF64_101477</name>
</gene>
<comment type="caution">
    <text evidence="1">The sequence shown here is derived from an EMBL/GenBank/DDBJ whole genome shotgun (WGS) entry which is preliminary data.</text>
</comment>
<accession>A0A4R6DNS1</accession>
<dbReference type="AlphaFoldDB" id="A0A4R6DNS1"/>
<dbReference type="RefSeq" id="WP_133518459.1">
    <property type="nucleotide sequence ID" value="NZ_SNVW01000001.1"/>
</dbReference>
<evidence type="ECO:0000313" key="2">
    <source>
        <dbReference type="Proteomes" id="UP000295764"/>
    </source>
</evidence>
<proteinExistence type="predicted"/>
<name>A0A4R6DNS1_9MICO</name>
<protein>
    <submittedName>
        <fullName evidence="1">Uncharacterized protein</fullName>
    </submittedName>
</protein>
<sequence length="82" mass="9182">MKRRVRGPWFVELAAAFAAASANLARIIEWLKERLSLAPINRMNNTSPALFEAGLSTLTLDEHDTRNGFNAIAQLPEFQLLD</sequence>
<dbReference type="Proteomes" id="UP000295764">
    <property type="component" value="Unassembled WGS sequence"/>
</dbReference>